<dbReference type="EMBL" id="JAGTJS010000026">
    <property type="protein sequence ID" value="KAH7234289.1"/>
    <property type="molecule type" value="Genomic_DNA"/>
</dbReference>
<comment type="caution">
    <text evidence="1">The sequence shown here is derived from an EMBL/GenBank/DDBJ whole genome shotgun (WGS) entry which is preliminary data.</text>
</comment>
<reference evidence="1" key="1">
    <citation type="journal article" date="2021" name="Nat. Commun.">
        <title>Genetic determinants of endophytism in the Arabidopsis root mycobiome.</title>
        <authorList>
            <person name="Mesny F."/>
            <person name="Miyauchi S."/>
            <person name="Thiergart T."/>
            <person name="Pickel B."/>
            <person name="Atanasova L."/>
            <person name="Karlsson M."/>
            <person name="Huettel B."/>
            <person name="Barry K.W."/>
            <person name="Haridas S."/>
            <person name="Chen C."/>
            <person name="Bauer D."/>
            <person name="Andreopoulos W."/>
            <person name="Pangilinan J."/>
            <person name="LaButti K."/>
            <person name="Riley R."/>
            <person name="Lipzen A."/>
            <person name="Clum A."/>
            <person name="Drula E."/>
            <person name="Henrissat B."/>
            <person name="Kohler A."/>
            <person name="Grigoriev I.V."/>
            <person name="Martin F.M."/>
            <person name="Hacquard S."/>
        </authorList>
    </citation>
    <scope>NUCLEOTIDE SEQUENCE</scope>
    <source>
        <strain evidence="1">FSSC 5 MPI-SDFR-AT-0091</strain>
    </source>
</reference>
<evidence type="ECO:0000313" key="2">
    <source>
        <dbReference type="Proteomes" id="UP000736672"/>
    </source>
</evidence>
<organism evidence="1 2">
    <name type="scientific">Fusarium solani</name>
    <name type="common">Filamentous fungus</name>
    <dbReference type="NCBI Taxonomy" id="169388"/>
    <lineage>
        <taxon>Eukaryota</taxon>
        <taxon>Fungi</taxon>
        <taxon>Dikarya</taxon>
        <taxon>Ascomycota</taxon>
        <taxon>Pezizomycotina</taxon>
        <taxon>Sordariomycetes</taxon>
        <taxon>Hypocreomycetidae</taxon>
        <taxon>Hypocreales</taxon>
        <taxon>Nectriaceae</taxon>
        <taxon>Fusarium</taxon>
        <taxon>Fusarium solani species complex</taxon>
    </lineage>
</organism>
<evidence type="ECO:0000313" key="1">
    <source>
        <dbReference type="EMBL" id="KAH7234289.1"/>
    </source>
</evidence>
<dbReference type="Proteomes" id="UP000736672">
    <property type="component" value="Unassembled WGS sequence"/>
</dbReference>
<sequence length="155" mass="17555">MSTQEILAKFHDIRIKFGEYDPQFKNMKSPQTVYDERASAIRSHVRHAWAQLASVLASSVPILQDEISRLGGQLKELKIDHKAGLEVEEKKYQEQLQNTRENTHAAGHGLTPHRGWIDLKPKREMNHCSTVAISAMANNDFNRVSPLAPVTTTQK</sequence>
<dbReference type="AlphaFoldDB" id="A0A9P9G764"/>
<accession>A0A9P9G764</accession>
<proteinExistence type="predicted"/>
<dbReference type="OrthoDB" id="5234017at2759"/>
<gene>
    <name evidence="1" type="ORF">B0J15DRAFT_471822</name>
</gene>
<keyword evidence="2" id="KW-1185">Reference proteome</keyword>
<protein>
    <submittedName>
        <fullName evidence="1">Uncharacterized protein</fullName>
    </submittedName>
</protein>
<name>A0A9P9G764_FUSSL</name>